<name>A0A8K0G8G7_IGNLU</name>
<comment type="caution">
    <text evidence="1">The sequence shown here is derived from an EMBL/GenBank/DDBJ whole genome shotgun (WGS) entry which is preliminary data.</text>
</comment>
<organism evidence="1 2">
    <name type="scientific">Ignelater luminosus</name>
    <name type="common">Cucubano</name>
    <name type="synonym">Pyrophorus luminosus</name>
    <dbReference type="NCBI Taxonomy" id="2038154"/>
    <lineage>
        <taxon>Eukaryota</taxon>
        <taxon>Metazoa</taxon>
        <taxon>Ecdysozoa</taxon>
        <taxon>Arthropoda</taxon>
        <taxon>Hexapoda</taxon>
        <taxon>Insecta</taxon>
        <taxon>Pterygota</taxon>
        <taxon>Neoptera</taxon>
        <taxon>Endopterygota</taxon>
        <taxon>Coleoptera</taxon>
        <taxon>Polyphaga</taxon>
        <taxon>Elateriformia</taxon>
        <taxon>Elateroidea</taxon>
        <taxon>Elateridae</taxon>
        <taxon>Agrypninae</taxon>
        <taxon>Pyrophorini</taxon>
        <taxon>Ignelater</taxon>
    </lineage>
</organism>
<sequence length="197" mass="22601">MVATLTQVAGEETYHTRATANNAVKVDPYTPDTYRKIVRHLCEKKIVYYTYQLKQERAYRVVRRDLHHSIPLEEIKELKSKGHTSMVILKYTVTKSYDCIKCGKPHESKTCKKTRDSPATFILYNGNHTANYKGCSVYRNLVTLRTKSTKSASNHATQRPPVNTTINQQQIILSSRQDILLSYAYPTPIAGRKFDTK</sequence>
<protein>
    <recommendedName>
        <fullName evidence="3">Pre-C2HC domain-containing protein</fullName>
    </recommendedName>
</protein>
<evidence type="ECO:0000313" key="2">
    <source>
        <dbReference type="Proteomes" id="UP000801492"/>
    </source>
</evidence>
<gene>
    <name evidence="1" type="ORF">ILUMI_13642</name>
</gene>
<reference evidence="1" key="1">
    <citation type="submission" date="2019-08" db="EMBL/GenBank/DDBJ databases">
        <title>The genome of the North American firefly Photinus pyralis.</title>
        <authorList>
            <consortium name="Photinus pyralis genome working group"/>
            <person name="Fallon T.R."/>
            <person name="Sander Lower S.E."/>
            <person name="Weng J.-K."/>
        </authorList>
    </citation>
    <scope>NUCLEOTIDE SEQUENCE</scope>
    <source>
        <strain evidence="1">TRF0915ILg1</strain>
        <tissue evidence="1">Whole body</tissue>
    </source>
</reference>
<keyword evidence="2" id="KW-1185">Reference proteome</keyword>
<evidence type="ECO:0008006" key="3">
    <source>
        <dbReference type="Google" id="ProtNLM"/>
    </source>
</evidence>
<dbReference type="Proteomes" id="UP000801492">
    <property type="component" value="Unassembled WGS sequence"/>
</dbReference>
<dbReference type="AlphaFoldDB" id="A0A8K0G8G7"/>
<evidence type="ECO:0000313" key="1">
    <source>
        <dbReference type="EMBL" id="KAF2892527.1"/>
    </source>
</evidence>
<accession>A0A8K0G8G7</accession>
<dbReference type="OrthoDB" id="8197297at2759"/>
<dbReference type="EMBL" id="VTPC01008692">
    <property type="protein sequence ID" value="KAF2892527.1"/>
    <property type="molecule type" value="Genomic_DNA"/>
</dbReference>
<proteinExistence type="predicted"/>